<proteinExistence type="predicted"/>
<dbReference type="OrthoDB" id="424302at2759"/>
<dbReference type="GO" id="GO:0140658">
    <property type="term" value="F:ATP-dependent chromatin remodeler activity"/>
    <property type="evidence" value="ECO:0007669"/>
    <property type="project" value="TreeGrafter"/>
</dbReference>
<feature type="compositionally biased region" description="Basic and acidic residues" evidence="2">
    <location>
        <begin position="122"/>
        <end position="135"/>
    </location>
</feature>
<sequence>MQKGKTKLALDHVLIDRMEADEDEEDLESILQHGAQALFNDDDSADIKYDVPAIDKLLDRSQVEQAKVVTHGDDSNSNNQNQFNFARVWQIDRDSLEEVVETEDAPLDSSVWQQILDEREREAQEQLSRKEEGLGRGKRKRPTISYNTKMQVDDEDDTELTPTKSPMAKMRKTAADHDYQEPDPAAATAESESDDDIEFMEDDYGPGMVNADNPPEMANVEDYPTPDVDFSQLATHNFHRIESPPPLPQDGFDGINDENLLRPCQACQQIHWAGSCPLRLAGLEFCRLCGLAHYGYRRVCPRFQSVEQIQRLLQALDLSPEEPQLISLARKYLQTCLRSIQSRENRIASAAQASAQSLTSPSINAAGIGHADSNVTGGGETIDLTQ</sequence>
<dbReference type="EMBL" id="CAJVPD010000144">
    <property type="protein sequence ID" value="CAG8355983.1"/>
    <property type="molecule type" value="Genomic_DNA"/>
</dbReference>
<organism evidence="4 5">
    <name type="scientific">Penicillium salamii</name>
    <dbReference type="NCBI Taxonomy" id="1612424"/>
    <lineage>
        <taxon>Eukaryota</taxon>
        <taxon>Fungi</taxon>
        <taxon>Dikarya</taxon>
        <taxon>Ascomycota</taxon>
        <taxon>Pezizomycotina</taxon>
        <taxon>Eurotiomycetes</taxon>
        <taxon>Eurotiomycetidae</taxon>
        <taxon>Eurotiales</taxon>
        <taxon>Aspergillaceae</taxon>
        <taxon>Penicillium</taxon>
    </lineage>
</organism>
<dbReference type="Pfam" id="PF18585">
    <property type="entry name" value="zf-CCCH_6"/>
    <property type="match status" value="1"/>
</dbReference>
<evidence type="ECO:0000313" key="4">
    <source>
        <dbReference type="EMBL" id="CAG8355983.1"/>
    </source>
</evidence>
<evidence type="ECO:0000259" key="3">
    <source>
        <dbReference type="Pfam" id="PF18585"/>
    </source>
</evidence>
<name>A0A9W4IWC1_9EURO</name>
<dbReference type="GO" id="GO:0042393">
    <property type="term" value="F:histone binding"/>
    <property type="evidence" value="ECO:0007669"/>
    <property type="project" value="TreeGrafter"/>
</dbReference>
<reference evidence="4" key="1">
    <citation type="submission" date="2021-07" db="EMBL/GenBank/DDBJ databases">
        <authorList>
            <person name="Branca A.L. A."/>
        </authorList>
    </citation>
    <scope>NUCLEOTIDE SEQUENCE</scope>
</reference>
<dbReference type="AlphaFoldDB" id="A0A9W4IWC1"/>
<dbReference type="PANTHER" id="PTHR45623">
    <property type="entry name" value="CHROMODOMAIN-HELICASE-DNA-BINDING PROTEIN 3-RELATED-RELATED"/>
    <property type="match status" value="1"/>
</dbReference>
<gene>
    <name evidence="4" type="ORF">PSALAMII_LOCUS3284</name>
</gene>
<keyword evidence="1" id="KW-0539">Nucleus</keyword>
<evidence type="ECO:0000256" key="2">
    <source>
        <dbReference type="SAM" id="MobiDB-lite"/>
    </source>
</evidence>
<accession>A0A9W4IWC1</accession>
<feature type="domain" description="Mit1 C-terminal Zn finger 2" evidence="3">
    <location>
        <begin position="284"/>
        <end position="335"/>
    </location>
</feature>
<dbReference type="GO" id="GO:0003682">
    <property type="term" value="F:chromatin binding"/>
    <property type="evidence" value="ECO:0007669"/>
    <property type="project" value="TreeGrafter"/>
</dbReference>
<evidence type="ECO:0000313" key="5">
    <source>
        <dbReference type="Proteomes" id="UP001152592"/>
    </source>
</evidence>
<protein>
    <recommendedName>
        <fullName evidence="3">Mit1 C-terminal Zn finger 2 domain-containing protein</fullName>
    </recommendedName>
</protein>
<evidence type="ECO:0000256" key="1">
    <source>
        <dbReference type="ARBA" id="ARBA00023242"/>
    </source>
</evidence>
<dbReference type="PANTHER" id="PTHR45623:SF17">
    <property type="entry name" value="CHROMODOMAIN-HELICASE-DNA-BINDING PROTEIN 3-RELATED"/>
    <property type="match status" value="1"/>
</dbReference>
<dbReference type="Proteomes" id="UP001152592">
    <property type="component" value="Unassembled WGS sequence"/>
</dbReference>
<dbReference type="GO" id="GO:0005634">
    <property type="term" value="C:nucleus"/>
    <property type="evidence" value="ECO:0007669"/>
    <property type="project" value="TreeGrafter"/>
</dbReference>
<dbReference type="GO" id="GO:0016887">
    <property type="term" value="F:ATP hydrolysis activity"/>
    <property type="evidence" value="ECO:0007669"/>
    <property type="project" value="TreeGrafter"/>
</dbReference>
<dbReference type="GO" id="GO:0003677">
    <property type="term" value="F:DNA binding"/>
    <property type="evidence" value="ECO:0007669"/>
    <property type="project" value="TreeGrafter"/>
</dbReference>
<dbReference type="GO" id="GO:0000785">
    <property type="term" value="C:chromatin"/>
    <property type="evidence" value="ECO:0007669"/>
    <property type="project" value="TreeGrafter"/>
</dbReference>
<feature type="region of interest" description="Disordered" evidence="2">
    <location>
        <begin position="122"/>
        <end position="195"/>
    </location>
</feature>
<dbReference type="InterPro" id="IPR040934">
    <property type="entry name" value="Znf-CCCH_6"/>
</dbReference>
<comment type="caution">
    <text evidence="4">The sequence shown here is derived from an EMBL/GenBank/DDBJ whole genome shotgun (WGS) entry which is preliminary data.</text>
</comment>